<dbReference type="PROSITE" id="PS00028">
    <property type="entry name" value="ZINC_FINGER_C2H2_1"/>
    <property type="match status" value="1"/>
</dbReference>
<evidence type="ECO:0000256" key="6">
    <source>
        <dbReference type="ARBA" id="ARBA00022833"/>
    </source>
</evidence>
<proteinExistence type="inferred from homology"/>
<dbReference type="InterPro" id="IPR013087">
    <property type="entry name" value="Znf_C2H2_type"/>
</dbReference>
<protein>
    <recommendedName>
        <fullName evidence="9">Matrin-type domain-containing protein</fullName>
    </recommendedName>
</protein>
<feature type="compositionally biased region" description="Basic and acidic residues" evidence="8">
    <location>
        <begin position="279"/>
        <end position="300"/>
    </location>
</feature>
<feature type="compositionally biased region" description="Basic and acidic residues" evidence="8">
    <location>
        <begin position="330"/>
        <end position="352"/>
    </location>
</feature>
<evidence type="ECO:0000313" key="10">
    <source>
        <dbReference type="EMBL" id="POR33745.1"/>
    </source>
</evidence>
<comment type="subcellular location">
    <subcellularLocation>
        <location evidence="1">Nucleus</location>
    </subcellularLocation>
</comment>
<keyword evidence="3" id="KW-0597">Phosphoprotein</keyword>
<name>A0A2S4KU88_9HYPO</name>
<evidence type="ECO:0000256" key="2">
    <source>
        <dbReference type="ARBA" id="ARBA00008776"/>
    </source>
</evidence>
<dbReference type="Pfam" id="PF12108">
    <property type="entry name" value="SF3a60_bindingd"/>
    <property type="match status" value="1"/>
</dbReference>
<feature type="domain" description="Matrin-type" evidence="9">
    <location>
        <begin position="411"/>
        <end position="442"/>
    </location>
</feature>
<feature type="region of interest" description="Disordered" evidence="8">
    <location>
        <begin position="324"/>
        <end position="379"/>
    </location>
</feature>
<keyword evidence="6" id="KW-0862">Zinc</keyword>
<dbReference type="GO" id="GO:0005681">
    <property type="term" value="C:spliceosomal complex"/>
    <property type="evidence" value="ECO:0007669"/>
    <property type="project" value="InterPro"/>
</dbReference>
<dbReference type="Proteomes" id="UP000237481">
    <property type="component" value="Unassembled WGS sequence"/>
</dbReference>
<evidence type="ECO:0000256" key="7">
    <source>
        <dbReference type="ARBA" id="ARBA00023242"/>
    </source>
</evidence>
<dbReference type="GO" id="GO:0008270">
    <property type="term" value="F:zinc ion binding"/>
    <property type="evidence" value="ECO:0007669"/>
    <property type="project" value="UniProtKB-KW"/>
</dbReference>
<comment type="similarity">
    <text evidence="2">Belongs to the SF3A3 family.</text>
</comment>
<feature type="compositionally biased region" description="Acidic residues" evidence="8">
    <location>
        <begin position="369"/>
        <end position="379"/>
    </location>
</feature>
<evidence type="ECO:0000259" key="9">
    <source>
        <dbReference type="PROSITE" id="PS50171"/>
    </source>
</evidence>
<comment type="caution">
    <text evidence="10">The sequence shown here is derived from an EMBL/GenBank/DDBJ whole genome shotgun (WGS) entry which is preliminary data.</text>
</comment>
<feature type="region of interest" description="Disordered" evidence="8">
    <location>
        <begin position="278"/>
        <end position="306"/>
    </location>
</feature>
<keyword evidence="11" id="KW-1185">Reference proteome</keyword>
<reference evidence="10 11" key="1">
    <citation type="submission" date="2018-01" db="EMBL/GenBank/DDBJ databases">
        <title>Harnessing the power of phylogenomics to disentangle the directionality and signatures of interkingdom host jumping in the parasitic fungal genus Tolypocladium.</title>
        <authorList>
            <person name="Quandt C.A."/>
            <person name="Patterson W."/>
            <person name="Spatafora J.W."/>
        </authorList>
    </citation>
    <scope>NUCLEOTIDE SEQUENCE [LARGE SCALE GENOMIC DNA]</scope>
    <source>
        <strain evidence="10 11">NRBC 100945</strain>
    </source>
</reference>
<dbReference type="Pfam" id="PF12171">
    <property type="entry name" value="zf-C2H2_jaz"/>
    <property type="match status" value="1"/>
</dbReference>
<dbReference type="PROSITE" id="PS50171">
    <property type="entry name" value="ZF_MATRIN"/>
    <property type="match status" value="1"/>
</dbReference>
<dbReference type="InterPro" id="IPR000690">
    <property type="entry name" value="Matrin/U1-C_Znf_C2H2"/>
</dbReference>
<evidence type="ECO:0000256" key="1">
    <source>
        <dbReference type="ARBA" id="ARBA00004123"/>
    </source>
</evidence>
<gene>
    <name evidence="10" type="ORF">TPAR_06016</name>
</gene>
<dbReference type="GO" id="GO:0000398">
    <property type="term" value="P:mRNA splicing, via spliceosome"/>
    <property type="evidence" value="ECO:0007669"/>
    <property type="project" value="InterPro"/>
</dbReference>
<keyword evidence="7" id="KW-0539">Nucleus</keyword>
<keyword evidence="4" id="KW-0479">Metal-binding</keyword>
<dbReference type="InterPro" id="IPR036236">
    <property type="entry name" value="Znf_C2H2_sf"/>
</dbReference>
<dbReference type="OrthoDB" id="2160351at2759"/>
<accession>A0A2S4KU88</accession>
<keyword evidence="5" id="KW-0863">Zinc-finger</keyword>
<evidence type="ECO:0000256" key="4">
    <source>
        <dbReference type="ARBA" id="ARBA00022723"/>
    </source>
</evidence>
<dbReference type="Pfam" id="PF11931">
    <property type="entry name" value="SF3a60_Prp9_C"/>
    <property type="match status" value="1"/>
</dbReference>
<evidence type="ECO:0000313" key="11">
    <source>
        <dbReference type="Proteomes" id="UP000237481"/>
    </source>
</evidence>
<dbReference type="AlphaFoldDB" id="A0A2S4KU88"/>
<evidence type="ECO:0000256" key="3">
    <source>
        <dbReference type="ARBA" id="ARBA00022553"/>
    </source>
</evidence>
<dbReference type="GO" id="GO:0003723">
    <property type="term" value="F:RNA binding"/>
    <property type="evidence" value="ECO:0007669"/>
    <property type="project" value="InterPro"/>
</dbReference>
<dbReference type="PANTHER" id="PTHR12786">
    <property type="entry name" value="SPLICING FACTOR SF3A-RELATED"/>
    <property type="match status" value="1"/>
</dbReference>
<dbReference type="InterPro" id="IPR022755">
    <property type="entry name" value="Znf_C2H2_jaz"/>
</dbReference>
<dbReference type="SUPFAM" id="SSF57667">
    <property type="entry name" value="beta-beta-alpha zinc fingers"/>
    <property type="match status" value="1"/>
</dbReference>
<evidence type="ECO:0000256" key="8">
    <source>
        <dbReference type="SAM" id="MobiDB-lite"/>
    </source>
</evidence>
<sequence>MLVVEEERYIHEDVERIEASIADRVRDDPKHIRNLLNRDHEIAQLLDQIQAQAKHLQGIFNDDVGSTTRDLEQLGAGDSFGEFYSQLNELRDHHARYPNEQAENSEQRYKAKRSGEGTGLAPSIVDSLFSGEEAYGRFFDLNSSHEAFLNLPNVKRLTYLQYLENFDNFTPGLGGVKRAEKLTDQYFRYVGGLAEYLTLFRKRTKPLEDTDKVVAEFDAEFEKAWDKDEVKGWQMDQPSADGASKNVASAEAVWCDDCEREFKNENVYRGHLTGRKHIKAAEQRKQRQQETGEETTDRKGSIVSAKRVKERAVAEREYRVKRLASSMSTERSDTRVNVERKQGMTERERQQELDNLLNVSETPRGGPAEDGDEEGEDGEEKIYNPLKLPLAWDGKPIPFWLYRLHGLGVEFHCEVCGNFVYMGRRAFDKHFGEPRHIYGLKCLGITNVTLFRDITKIEEALKLWDRIQQEQKKSKVDDGTIVQMEDSEGNVMPEKVYNDLQKQGLL</sequence>
<dbReference type="InterPro" id="IPR051421">
    <property type="entry name" value="RNA_Proc_DNA_Dmg_Regulator"/>
</dbReference>
<evidence type="ECO:0000256" key="5">
    <source>
        <dbReference type="ARBA" id="ARBA00022771"/>
    </source>
</evidence>
<dbReference type="InterPro" id="IPR024598">
    <property type="entry name" value="SF3a60/Prp9_C"/>
</dbReference>
<dbReference type="PANTHER" id="PTHR12786:SF2">
    <property type="entry name" value="SPLICING FACTOR 3A SUBUNIT 3"/>
    <property type="match status" value="1"/>
</dbReference>
<dbReference type="EMBL" id="PKSG01000656">
    <property type="protein sequence ID" value="POR33745.1"/>
    <property type="molecule type" value="Genomic_DNA"/>
</dbReference>
<dbReference type="InterPro" id="IPR021966">
    <property type="entry name" value="SF3a60_bindingd"/>
</dbReference>
<organism evidence="10 11">
    <name type="scientific">Tolypocladium paradoxum</name>
    <dbReference type="NCBI Taxonomy" id="94208"/>
    <lineage>
        <taxon>Eukaryota</taxon>
        <taxon>Fungi</taxon>
        <taxon>Dikarya</taxon>
        <taxon>Ascomycota</taxon>
        <taxon>Pezizomycotina</taxon>
        <taxon>Sordariomycetes</taxon>
        <taxon>Hypocreomycetidae</taxon>
        <taxon>Hypocreales</taxon>
        <taxon>Ophiocordycipitaceae</taxon>
        <taxon>Tolypocladium</taxon>
    </lineage>
</organism>
<dbReference type="Pfam" id="PF16837">
    <property type="entry name" value="SF3A3"/>
    <property type="match status" value="1"/>
</dbReference>
<dbReference type="STRING" id="94208.A0A2S4KU88"/>
<dbReference type="InterPro" id="IPR031774">
    <property type="entry name" value="SF3A3_dom"/>
</dbReference>